<dbReference type="InterPro" id="IPR003593">
    <property type="entry name" value="AAA+_ATPase"/>
</dbReference>
<dbReference type="PROSITE" id="PS00211">
    <property type="entry name" value="ABC_TRANSPORTER_1"/>
    <property type="match status" value="1"/>
</dbReference>
<dbReference type="AlphaFoldDB" id="A0A4R0JNP9"/>
<dbReference type="OrthoDB" id="5357528at2"/>
<dbReference type="PANTHER" id="PTHR43067">
    <property type="entry name" value="OLIGOPEPTIDE/DIPEPTIDE ABC TRANSPORTER, ATPASE SUBUNIT"/>
    <property type="match status" value="1"/>
</dbReference>
<organism evidence="6 7">
    <name type="scientific">Kribbella capetownensis</name>
    <dbReference type="NCBI Taxonomy" id="1572659"/>
    <lineage>
        <taxon>Bacteria</taxon>
        <taxon>Bacillati</taxon>
        <taxon>Actinomycetota</taxon>
        <taxon>Actinomycetes</taxon>
        <taxon>Propionibacteriales</taxon>
        <taxon>Kribbellaceae</taxon>
        <taxon>Kribbella</taxon>
    </lineage>
</organism>
<dbReference type="InterPro" id="IPR027417">
    <property type="entry name" value="P-loop_NTPase"/>
</dbReference>
<reference evidence="6 7" key="1">
    <citation type="submission" date="2019-02" db="EMBL/GenBank/DDBJ databases">
        <title>Kribbella capetownensis sp. nov. and Kribbella speibonae sp. nov., isolated from soil.</title>
        <authorList>
            <person name="Curtis S.M."/>
            <person name="Norton I."/>
            <person name="Everest G.J."/>
            <person name="Meyers P.R."/>
        </authorList>
    </citation>
    <scope>NUCLEOTIDE SEQUENCE [LARGE SCALE GENOMIC DNA]</scope>
    <source>
        <strain evidence="6 7">YM53</strain>
    </source>
</reference>
<dbReference type="SMART" id="SM00382">
    <property type="entry name" value="AAA"/>
    <property type="match status" value="1"/>
</dbReference>
<accession>A0A4R0JNP9</accession>
<dbReference type="NCBIfam" id="TIGR01727">
    <property type="entry name" value="oligo_HPY"/>
    <property type="match status" value="1"/>
</dbReference>
<dbReference type="FunFam" id="3.40.50.300:FF:000016">
    <property type="entry name" value="Oligopeptide ABC transporter ATP-binding component"/>
    <property type="match status" value="1"/>
</dbReference>
<protein>
    <submittedName>
        <fullName evidence="6">ABC transporter ATP-binding protein</fullName>
    </submittedName>
</protein>
<dbReference type="Pfam" id="PF00005">
    <property type="entry name" value="ABC_tran"/>
    <property type="match status" value="1"/>
</dbReference>
<dbReference type="Gene3D" id="3.40.50.300">
    <property type="entry name" value="P-loop containing nucleotide triphosphate hydrolases"/>
    <property type="match status" value="1"/>
</dbReference>
<proteinExistence type="inferred from homology"/>
<keyword evidence="7" id="KW-1185">Reference proteome</keyword>
<keyword evidence="3" id="KW-0547">Nucleotide-binding</keyword>
<evidence type="ECO:0000256" key="4">
    <source>
        <dbReference type="ARBA" id="ARBA00022840"/>
    </source>
</evidence>
<sequence length="349" mass="37927">MRSTRSATPHCGRFGGDVPSQQPILEVRDLTVEYDTGSSPVVAVDSVDLDVHAGEFVGVVGESGCGKSTLLFAIAQLLSPPAAITGGSVHFQGQDLVAMNEKKLAALRWRDYSVVMQSAMNALNPVKSIGSQFRDAIMSHDERVDDDRPAEVMRMVGIDPIHLRSYPHQLSGGMRQRAMIAMALLFTPDMIIMDEPTSALDVVAQRSLMVQIKELQQQLGFAVVFVTHDMSLVSHFSDQLMVMYAGQVVEFGATRAVFDHPAHPYSKGLLDAFPSIRGPKQPLTGIPGTPPNLAHPPSGCRFHPRCPVAFEDCPKIEPELYQVGPIQARCLLHAPGQTQPAEPVQEVTS</sequence>
<dbReference type="EMBL" id="SJKD01000004">
    <property type="protein sequence ID" value="TCC48871.1"/>
    <property type="molecule type" value="Genomic_DNA"/>
</dbReference>
<keyword evidence="4 6" id="KW-0067">ATP-binding</keyword>
<dbReference type="SUPFAM" id="SSF52540">
    <property type="entry name" value="P-loop containing nucleoside triphosphate hydrolases"/>
    <property type="match status" value="1"/>
</dbReference>
<evidence type="ECO:0000256" key="2">
    <source>
        <dbReference type="ARBA" id="ARBA00022448"/>
    </source>
</evidence>
<evidence type="ECO:0000256" key="3">
    <source>
        <dbReference type="ARBA" id="ARBA00022741"/>
    </source>
</evidence>
<evidence type="ECO:0000313" key="6">
    <source>
        <dbReference type="EMBL" id="TCC48871.1"/>
    </source>
</evidence>
<dbReference type="PANTHER" id="PTHR43067:SF3">
    <property type="entry name" value="MALTOSE ABC TRANSPORTER, ATP-BINDING PROTEIN"/>
    <property type="match status" value="1"/>
</dbReference>
<dbReference type="GO" id="GO:0016887">
    <property type="term" value="F:ATP hydrolysis activity"/>
    <property type="evidence" value="ECO:0007669"/>
    <property type="project" value="InterPro"/>
</dbReference>
<dbReference type="Proteomes" id="UP000293342">
    <property type="component" value="Unassembled WGS sequence"/>
</dbReference>
<comment type="caution">
    <text evidence="6">The sequence shown here is derived from an EMBL/GenBank/DDBJ whole genome shotgun (WGS) entry which is preliminary data.</text>
</comment>
<gene>
    <name evidence="6" type="ORF">E0H75_20085</name>
</gene>
<dbReference type="PROSITE" id="PS50893">
    <property type="entry name" value="ABC_TRANSPORTER_2"/>
    <property type="match status" value="1"/>
</dbReference>
<dbReference type="InterPro" id="IPR017871">
    <property type="entry name" value="ABC_transporter-like_CS"/>
</dbReference>
<evidence type="ECO:0000259" key="5">
    <source>
        <dbReference type="PROSITE" id="PS50893"/>
    </source>
</evidence>
<dbReference type="InterPro" id="IPR003439">
    <property type="entry name" value="ABC_transporter-like_ATP-bd"/>
</dbReference>
<feature type="domain" description="ABC transporter" evidence="5">
    <location>
        <begin position="25"/>
        <end position="270"/>
    </location>
</feature>
<dbReference type="InterPro" id="IPR013563">
    <property type="entry name" value="Oligopep_ABC_C"/>
</dbReference>
<name>A0A4R0JNP9_9ACTN</name>
<dbReference type="CDD" id="cd03257">
    <property type="entry name" value="ABC_NikE_OppD_transporters"/>
    <property type="match status" value="1"/>
</dbReference>
<comment type="similarity">
    <text evidence="1">Belongs to the ABC transporter superfamily.</text>
</comment>
<dbReference type="GO" id="GO:0005524">
    <property type="term" value="F:ATP binding"/>
    <property type="evidence" value="ECO:0007669"/>
    <property type="project" value="UniProtKB-KW"/>
</dbReference>
<dbReference type="GO" id="GO:0015833">
    <property type="term" value="P:peptide transport"/>
    <property type="evidence" value="ECO:0007669"/>
    <property type="project" value="InterPro"/>
</dbReference>
<evidence type="ECO:0000313" key="7">
    <source>
        <dbReference type="Proteomes" id="UP000293342"/>
    </source>
</evidence>
<keyword evidence="2" id="KW-0813">Transport</keyword>
<evidence type="ECO:0000256" key="1">
    <source>
        <dbReference type="ARBA" id="ARBA00005417"/>
    </source>
</evidence>
<dbReference type="Pfam" id="PF08352">
    <property type="entry name" value="oligo_HPY"/>
    <property type="match status" value="1"/>
</dbReference>